<feature type="domain" description="Tc1-like transposase DDE" evidence="1">
    <location>
        <begin position="39"/>
        <end position="173"/>
    </location>
</feature>
<evidence type="ECO:0000259" key="1">
    <source>
        <dbReference type="Pfam" id="PF13358"/>
    </source>
</evidence>
<dbReference type="EMBL" id="CACVAS010000083">
    <property type="protein sequence ID" value="CAA6816384.1"/>
    <property type="molecule type" value="Genomic_DNA"/>
</dbReference>
<dbReference type="InterPro" id="IPR012337">
    <property type="entry name" value="RNaseH-like_sf"/>
</dbReference>
<accession>A0A6S6TAQ9</accession>
<dbReference type="InterPro" id="IPR036397">
    <property type="entry name" value="RNaseH_sf"/>
</dbReference>
<dbReference type="PANTHER" id="PTHR46564:SF1">
    <property type="entry name" value="TRANSPOSASE"/>
    <property type="match status" value="1"/>
</dbReference>
<protein>
    <submittedName>
        <fullName evidence="2">Mobile element protein</fullName>
    </submittedName>
</protein>
<organism evidence="2">
    <name type="scientific">uncultured Sulfurovum sp</name>
    <dbReference type="NCBI Taxonomy" id="269237"/>
    <lineage>
        <taxon>Bacteria</taxon>
        <taxon>Pseudomonadati</taxon>
        <taxon>Campylobacterota</taxon>
        <taxon>Epsilonproteobacteria</taxon>
        <taxon>Campylobacterales</taxon>
        <taxon>Sulfurovaceae</taxon>
        <taxon>Sulfurovum</taxon>
        <taxon>environmental samples</taxon>
    </lineage>
</organism>
<proteinExistence type="predicted"/>
<evidence type="ECO:0000313" key="2">
    <source>
        <dbReference type="EMBL" id="CAA6816384.1"/>
    </source>
</evidence>
<dbReference type="PANTHER" id="PTHR46564">
    <property type="entry name" value="TRANSPOSASE"/>
    <property type="match status" value="1"/>
</dbReference>
<name>A0A6S6TAQ9_9BACT</name>
<dbReference type="AlphaFoldDB" id="A0A6S6TAQ9"/>
<dbReference type="InterPro" id="IPR047655">
    <property type="entry name" value="Transpos_IS630-like"/>
</dbReference>
<dbReference type="GO" id="GO:0003676">
    <property type="term" value="F:nucleic acid binding"/>
    <property type="evidence" value="ECO:0007669"/>
    <property type="project" value="InterPro"/>
</dbReference>
<gene>
    <name evidence="2" type="ORF">HELGO_WM96132</name>
</gene>
<dbReference type="Gene3D" id="3.30.420.10">
    <property type="entry name" value="Ribonuclease H-like superfamily/Ribonuclease H"/>
    <property type="match status" value="1"/>
</dbReference>
<reference evidence="2" key="1">
    <citation type="submission" date="2020-01" db="EMBL/GenBank/DDBJ databases">
        <authorList>
            <person name="Meier V. D."/>
            <person name="Meier V D."/>
        </authorList>
    </citation>
    <scope>NUCLEOTIDE SEQUENCE</scope>
    <source>
        <strain evidence="2">HLG_WM_MAG_01</strain>
    </source>
</reference>
<dbReference type="NCBIfam" id="NF033545">
    <property type="entry name" value="transpos_IS630"/>
    <property type="match status" value="1"/>
</dbReference>
<dbReference type="Pfam" id="PF13358">
    <property type="entry name" value="DDE_3"/>
    <property type="match status" value="1"/>
</dbReference>
<sequence length="201" mass="23709">MSYTRVKKVPPKDPNQELYEEKVQLIEKYEMLEDSGKLDIYYFDESGFSIASNLPYLWSEVNNTATVKTLTCKRINVLGFLSKKGILKSFIAEGRVNSDKVIEVFDDFIETLDKPTVVVLDNASFHKSKKFKANLPRWSNKGLTLLYLPPYSPELNIIETLWRFMKYVWIDYSAYLSWDNMILYIQKIFDNYGKHYRIFFS</sequence>
<dbReference type="InterPro" id="IPR038717">
    <property type="entry name" value="Tc1-like_DDE_dom"/>
</dbReference>
<dbReference type="SUPFAM" id="SSF53098">
    <property type="entry name" value="Ribonuclease H-like"/>
    <property type="match status" value="1"/>
</dbReference>